<dbReference type="InterPro" id="IPR039384">
    <property type="entry name" value="HINT"/>
</dbReference>
<dbReference type="CDD" id="cd01277">
    <property type="entry name" value="HINT_subgroup"/>
    <property type="match status" value="1"/>
</dbReference>
<name>A0A1A9GH16_9ACTN</name>
<dbReference type="InterPro" id="IPR011146">
    <property type="entry name" value="HIT-like"/>
</dbReference>
<evidence type="ECO:0000313" key="7">
    <source>
        <dbReference type="Proteomes" id="UP000077868"/>
    </source>
</evidence>
<evidence type="ECO:0000313" key="6">
    <source>
        <dbReference type="EMBL" id="ANH37578.1"/>
    </source>
</evidence>
<dbReference type="EC" id="3.-.-.-" evidence="6"/>
<dbReference type="InterPro" id="IPR036265">
    <property type="entry name" value="HIT-like_sf"/>
</dbReference>
<dbReference type="PANTHER" id="PTHR46648">
    <property type="entry name" value="HIT FAMILY PROTEIN 1"/>
    <property type="match status" value="1"/>
</dbReference>
<organism evidence="6 7">
    <name type="scientific">Nocardioides dokdonensis FR1436</name>
    <dbReference type="NCBI Taxonomy" id="1300347"/>
    <lineage>
        <taxon>Bacteria</taxon>
        <taxon>Bacillati</taxon>
        <taxon>Actinomycetota</taxon>
        <taxon>Actinomycetes</taxon>
        <taxon>Propionibacteriales</taxon>
        <taxon>Nocardioidaceae</taxon>
        <taxon>Nocardioides</taxon>
    </lineage>
</organism>
<feature type="short sequence motif" description="Histidine triad motif" evidence="2 3">
    <location>
        <begin position="104"/>
        <end position="108"/>
    </location>
</feature>
<evidence type="ECO:0000256" key="1">
    <source>
        <dbReference type="PIRSR" id="PIRSR601310-1"/>
    </source>
</evidence>
<proteinExistence type="predicted"/>
<dbReference type="EMBL" id="CP015079">
    <property type="protein sequence ID" value="ANH37578.1"/>
    <property type="molecule type" value="Genomic_DNA"/>
</dbReference>
<gene>
    <name evidence="6" type="ORF">I601_1136</name>
</gene>
<evidence type="ECO:0000256" key="2">
    <source>
        <dbReference type="PIRSR" id="PIRSR601310-3"/>
    </source>
</evidence>
<dbReference type="GO" id="GO:0016787">
    <property type="term" value="F:hydrolase activity"/>
    <property type="evidence" value="ECO:0007669"/>
    <property type="project" value="UniProtKB-KW"/>
</dbReference>
<accession>A0A1A9GH16</accession>
<dbReference type="SUPFAM" id="SSF54197">
    <property type="entry name" value="HIT-like"/>
    <property type="match status" value="1"/>
</dbReference>
<dbReference type="InterPro" id="IPR001310">
    <property type="entry name" value="Histidine_triad_HIT"/>
</dbReference>
<dbReference type="AlphaFoldDB" id="A0A1A9GH16"/>
<feature type="region of interest" description="Disordered" evidence="4">
    <location>
        <begin position="125"/>
        <end position="149"/>
    </location>
</feature>
<feature type="domain" description="HIT" evidence="5">
    <location>
        <begin position="12"/>
        <end position="119"/>
    </location>
</feature>
<evidence type="ECO:0000256" key="4">
    <source>
        <dbReference type="SAM" id="MobiDB-lite"/>
    </source>
</evidence>
<evidence type="ECO:0000256" key="3">
    <source>
        <dbReference type="PROSITE-ProRule" id="PRU00464"/>
    </source>
</evidence>
<dbReference type="Pfam" id="PF01230">
    <property type="entry name" value="HIT"/>
    <property type="match status" value="1"/>
</dbReference>
<dbReference type="OrthoDB" id="9784774at2"/>
<dbReference type="RefSeq" id="WP_068107268.1">
    <property type="nucleotide sequence ID" value="NZ_CP015079.1"/>
</dbReference>
<dbReference type="STRING" id="1300347.I601_1136"/>
<dbReference type="KEGG" id="ndk:I601_1136"/>
<dbReference type="Proteomes" id="UP000077868">
    <property type="component" value="Chromosome"/>
</dbReference>
<protein>
    <submittedName>
        <fullName evidence="6">HIT-like protein</fullName>
        <ecNumber evidence="6">3.-.-.-</ecNumber>
    </submittedName>
</protein>
<dbReference type="PATRIC" id="fig|1300347.3.peg.1137"/>
<dbReference type="PANTHER" id="PTHR46648:SF1">
    <property type="entry name" value="ADENOSINE 5'-MONOPHOSPHORAMIDASE HNT1"/>
    <property type="match status" value="1"/>
</dbReference>
<sequence length="149" mass="16204">MPGEIHRDDSCLFCAIVAGTIPSTRVDEDERTVSFMDINPASDGHLLVVPRAHAVDLTDITPEDLGACALTAQRLAKRQLEVLGADGVNLLNCTGEAAWQSVFHFHLHVVPRYVDDPERDRLTLPWTPTAGDPDRIGAAGRRLQDGAGR</sequence>
<keyword evidence="7" id="KW-1185">Reference proteome</keyword>
<feature type="active site" description="Tele-AMP-histidine intermediate" evidence="1">
    <location>
        <position position="106"/>
    </location>
</feature>
<dbReference type="PROSITE" id="PS51084">
    <property type="entry name" value="HIT_2"/>
    <property type="match status" value="1"/>
</dbReference>
<reference evidence="6 7" key="1">
    <citation type="submission" date="2016-03" db="EMBL/GenBank/DDBJ databases">
        <title>Complete genome sequence of a soil Actinobacterium, Nocardioides dokdonensis FR1436.</title>
        <authorList>
            <person name="Kwon S.-K."/>
            <person name="Kim K."/>
            <person name="Kim J.F."/>
        </authorList>
    </citation>
    <scope>NUCLEOTIDE SEQUENCE [LARGE SCALE GENOMIC DNA]</scope>
    <source>
        <strain evidence="6 7">FR1436</strain>
    </source>
</reference>
<dbReference type="Gene3D" id="3.30.428.10">
    <property type="entry name" value="HIT-like"/>
    <property type="match status" value="1"/>
</dbReference>
<dbReference type="PRINTS" id="PR00332">
    <property type="entry name" value="HISTRIAD"/>
</dbReference>
<keyword evidence="6" id="KW-0378">Hydrolase</keyword>
<dbReference type="GO" id="GO:0009117">
    <property type="term" value="P:nucleotide metabolic process"/>
    <property type="evidence" value="ECO:0007669"/>
    <property type="project" value="TreeGrafter"/>
</dbReference>
<evidence type="ECO:0000259" key="5">
    <source>
        <dbReference type="PROSITE" id="PS51084"/>
    </source>
</evidence>